<dbReference type="GO" id="GO:0005737">
    <property type="term" value="C:cytoplasm"/>
    <property type="evidence" value="ECO:0007669"/>
    <property type="project" value="TreeGrafter"/>
</dbReference>
<evidence type="ECO:0000256" key="10">
    <source>
        <dbReference type="ARBA" id="ARBA00033102"/>
    </source>
</evidence>
<dbReference type="SUPFAM" id="SSF54675">
    <property type="entry name" value="Nicotinate/Quinolinate PRTase N-terminal domain-like"/>
    <property type="match status" value="1"/>
</dbReference>
<evidence type="ECO:0000259" key="14">
    <source>
        <dbReference type="Pfam" id="PF02749"/>
    </source>
</evidence>
<protein>
    <recommendedName>
        <fullName evidence="6 12">Nicotinate-nucleotide pyrophosphorylase [carboxylating]</fullName>
        <ecNumber evidence="5 12">2.4.2.19</ecNumber>
    </recommendedName>
    <alternativeName>
        <fullName evidence="10 12">Quinolinate phosphoribosyltransferase [decarboxylating]</fullName>
    </alternativeName>
</protein>
<dbReference type="EMBL" id="JAODUP010000003">
    <property type="protein sequence ID" value="KAK2170438.1"/>
    <property type="molecule type" value="Genomic_DNA"/>
</dbReference>
<evidence type="ECO:0000256" key="11">
    <source>
        <dbReference type="ARBA" id="ARBA00047445"/>
    </source>
</evidence>
<keyword evidence="8 12" id="KW-0328">Glycosyltransferase</keyword>
<dbReference type="InterPro" id="IPR037128">
    <property type="entry name" value="Quinolinate_PRibosylTase_N_sf"/>
</dbReference>
<dbReference type="InterPro" id="IPR027277">
    <property type="entry name" value="NadC/ModD"/>
</dbReference>
<evidence type="ECO:0000256" key="2">
    <source>
        <dbReference type="ARBA" id="ARBA00004893"/>
    </source>
</evidence>
<dbReference type="Pfam" id="PF01729">
    <property type="entry name" value="QRPTase_C"/>
    <property type="match status" value="1"/>
</dbReference>
<dbReference type="InterPro" id="IPR013785">
    <property type="entry name" value="Aldolase_TIM"/>
</dbReference>
<dbReference type="GO" id="GO:0004514">
    <property type="term" value="F:nicotinate-nucleotide diphosphorylase (carboxylating) activity"/>
    <property type="evidence" value="ECO:0007669"/>
    <property type="project" value="UniProtKB-EC"/>
</dbReference>
<comment type="caution">
    <text evidence="15">The sequence shown here is derived from an EMBL/GenBank/DDBJ whole genome shotgun (WGS) entry which is preliminary data.</text>
</comment>
<dbReference type="EC" id="2.4.2.19" evidence="5 12"/>
<dbReference type="GO" id="GO:0034213">
    <property type="term" value="P:quinolinate catabolic process"/>
    <property type="evidence" value="ECO:0007669"/>
    <property type="project" value="TreeGrafter"/>
</dbReference>
<accession>A0AAD9NJ45</accession>
<evidence type="ECO:0000313" key="15">
    <source>
        <dbReference type="EMBL" id="KAK2170438.1"/>
    </source>
</evidence>
<evidence type="ECO:0000256" key="6">
    <source>
        <dbReference type="ARBA" id="ARBA00020990"/>
    </source>
</evidence>
<evidence type="ECO:0000256" key="12">
    <source>
        <dbReference type="PIRNR" id="PIRNR006250"/>
    </source>
</evidence>
<evidence type="ECO:0000256" key="1">
    <source>
        <dbReference type="ARBA" id="ARBA00003237"/>
    </source>
</evidence>
<dbReference type="Pfam" id="PF02749">
    <property type="entry name" value="QRPTase_N"/>
    <property type="match status" value="1"/>
</dbReference>
<keyword evidence="9 12" id="KW-0808">Transferase</keyword>
<comment type="subunit">
    <text evidence="4 12">Hexamer formed by 3 homodimers.</text>
</comment>
<reference evidence="15" key="1">
    <citation type="journal article" date="2023" name="Mol. Biol. Evol.">
        <title>Third-Generation Sequencing Reveals the Adaptive Role of the Epigenome in Three Deep-Sea Polychaetes.</title>
        <authorList>
            <person name="Perez M."/>
            <person name="Aroh O."/>
            <person name="Sun Y."/>
            <person name="Lan Y."/>
            <person name="Juniper S.K."/>
            <person name="Young C.R."/>
            <person name="Angers B."/>
            <person name="Qian P.Y."/>
        </authorList>
    </citation>
    <scope>NUCLEOTIDE SEQUENCE</scope>
    <source>
        <strain evidence="15">P08H-3</strain>
    </source>
</reference>
<evidence type="ECO:0000256" key="5">
    <source>
        <dbReference type="ARBA" id="ARBA00011944"/>
    </source>
</evidence>
<dbReference type="InterPro" id="IPR036068">
    <property type="entry name" value="Nicotinate_pribotase-like_C"/>
</dbReference>
<dbReference type="PIRSF" id="PIRSF006250">
    <property type="entry name" value="NadC_ModD"/>
    <property type="match status" value="1"/>
</dbReference>
<dbReference type="PANTHER" id="PTHR32179:SF3">
    <property type="entry name" value="NICOTINATE-NUCLEOTIDE PYROPHOSPHORYLASE [CARBOXYLATING]"/>
    <property type="match status" value="1"/>
</dbReference>
<dbReference type="AlphaFoldDB" id="A0AAD9NJ45"/>
<comment type="catalytic activity">
    <reaction evidence="11 12">
        <text>nicotinate beta-D-ribonucleotide + CO2 + diphosphate = quinolinate + 5-phospho-alpha-D-ribose 1-diphosphate + 2 H(+)</text>
        <dbReference type="Rhea" id="RHEA:12733"/>
        <dbReference type="ChEBI" id="CHEBI:15378"/>
        <dbReference type="ChEBI" id="CHEBI:16526"/>
        <dbReference type="ChEBI" id="CHEBI:29959"/>
        <dbReference type="ChEBI" id="CHEBI:33019"/>
        <dbReference type="ChEBI" id="CHEBI:57502"/>
        <dbReference type="ChEBI" id="CHEBI:58017"/>
        <dbReference type="EC" id="2.4.2.19"/>
    </reaction>
</comment>
<keyword evidence="7 12" id="KW-0662">Pyridine nucleotide biosynthesis</keyword>
<evidence type="ECO:0000256" key="9">
    <source>
        <dbReference type="ARBA" id="ARBA00022679"/>
    </source>
</evidence>
<organism evidence="15 16">
    <name type="scientific">Paralvinella palmiformis</name>
    <dbReference type="NCBI Taxonomy" id="53620"/>
    <lineage>
        <taxon>Eukaryota</taxon>
        <taxon>Metazoa</taxon>
        <taxon>Spiralia</taxon>
        <taxon>Lophotrochozoa</taxon>
        <taxon>Annelida</taxon>
        <taxon>Polychaeta</taxon>
        <taxon>Sedentaria</taxon>
        <taxon>Canalipalpata</taxon>
        <taxon>Terebellida</taxon>
        <taxon>Terebelliformia</taxon>
        <taxon>Alvinellidae</taxon>
        <taxon>Paralvinella</taxon>
    </lineage>
</organism>
<dbReference type="InterPro" id="IPR002638">
    <property type="entry name" value="Quinolinate_PRibosylTrfase_C"/>
</dbReference>
<dbReference type="PANTHER" id="PTHR32179">
    <property type="entry name" value="NICOTINATE-NUCLEOTIDE PYROPHOSPHORYLASE [CARBOXYLATING]"/>
    <property type="match status" value="1"/>
</dbReference>
<dbReference type="FunFam" id="3.20.20.70:FF:000090">
    <property type="entry name" value="Nicotinate-nucleotide pyrophosphorylase [carboxylating]"/>
    <property type="match status" value="1"/>
</dbReference>
<comment type="similarity">
    <text evidence="3 12">Belongs to the NadC/ModD family.</text>
</comment>
<dbReference type="NCBIfam" id="TIGR00078">
    <property type="entry name" value="nadC"/>
    <property type="match status" value="1"/>
</dbReference>
<dbReference type="InterPro" id="IPR004393">
    <property type="entry name" value="NadC"/>
</dbReference>
<feature type="domain" description="Quinolinate phosphoribosyl transferase C-terminal" evidence="13">
    <location>
        <begin position="120"/>
        <end position="290"/>
    </location>
</feature>
<dbReference type="GO" id="GO:0009435">
    <property type="term" value="P:NAD+ biosynthetic process"/>
    <property type="evidence" value="ECO:0007669"/>
    <property type="project" value="InterPro"/>
</dbReference>
<evidence type="ECO:0000256" key="7">
    <source>
        <dbReference type="ARBA" id="ARBA00022642"/>
    </source>
</evidence>
<keyword evidence="16" id="KW-1185">Reference proteome</keyword>
<dbReference type="CDD" id="cd01572">
    <property type="entry name" value="QPRTase"/>
    <property type="match status" value="1"/>
</dbReference>
<comment type="function">
    <text evidence="1 12">Involved in the catabolism of quinolinic acid (QA).</text>
</comment>
<evidence type="ECO:0000259" key="13">
    <source>
        <dbReference type="Pfam" id="PF01729"/>
    </source>
</evidence>
<sequence>MAEQSTQSKPNLCHILHPVNIKELVRSWLKEDTPSFDYGGFVVGEQQETAVLLCKSEGVLAGAPFFSAVFQELDCDVHWLREDGDELKPVCNVATVSGKVCNLLLGERVALNVITRTSGVATYARRLKTLAKQANWHGEVAGTRKTTPGFRLPEKYSLMVGGISTHRFDLSSMIMLKDNHIWSAGNVSQAVKDARRVGGFSIKIEVECRTLEEATEAGEAGADIIMLDNFEPQALHRAAQQLKAAYPHIIIESSGGVTESNIIQYMGPNVDVISLSHTTQGYDVVDFSLKILKEGHNPENPLVKDLQ</sequence>
<evidence type="ECO:0000256" key="8">
    <source>
        <dbReference type="ARBA" id="ARBA00022676"/>
    </source>
</evidence>
<dbReference type="Proteomes" id="UP001208570">
    <property type="component" value="Unassembled WGS sequence"/>
</dbReference>
<dbReference type="Gene3D" id="3.90.1170.20">
    <property type="entry name" value="Quinolinate phosphoribosyl transferase, N-terminal domain"/>
    <property type="match status" value="1"/>
</dbReference>
<dbReference type="InterPro" id="IPR022412">
    <property type="entry name" value="Quinolinate_PRibosylTrfase_N"/>
</dbReference>
<comment type="pathway">
    <text evidence="2 12">Cofactor biosynthesis; NAD(+) biosynthesis; nicotinate D-ribonucleotide from quinolinate: step 1/1.</text>
</comment>
<evidence type="ECO:0000256" key="3">
    <source>
        <dbReference type="ARBA" id="ARBA00009400"/>
    </source>
</evidence>
<evidence type="ECO:0000313" key="16">
    <source>
        <dbReference type="Proteomes" id="UP001208570"/>
    </source>
</evidence>
<dbReference type="Gene3D" id="3.20.20.70">
    <property type="entry name" value="Aldolase class I"/>
    <property type="match status" value="1"/>
</dbReference>
<name>A0AAD9NJ45_9ANNE</name>
<feature type="domain" description="Quinolinate phosphoribosyl transferase N-terminal" evidence="14">
    <location>
        <begin position="44"/>
        <end position="118"/>
    </location>
</feature>
<dbReference type="SUPFAM" id="SSF51690">
    <property type="entry name" value="Nicotinate/Quinolinate PRTase C-terminal domain-like"/>
    <property type="match status" value="1"/>
</dbReference>
<gene>
    <name evidence="15" type="ORF">LSH36_3g30077</name>
</gene>
<evidence type="ECO:0000256" key="4">
    <source>
        <dbReference type="ARBA" id="ARBA00011218"/>
    </source>
</evidence>
<proteinExistence type="inferred from homology"/>